<keyword evidence="3" id="KW-0328">Glycosyltransferase</keyword>
<organism evidence="7 8">
    <name type="scientific">Escallonia herrerae</name>
    <dbReference type="NCBI Taxonomy" id="1293975"/>
    <lineage>
        <taxon>Eukaryota</taxon>
        <taxon>Viridiplantae</taxon>
        <taxon>Streptophyta</taxon>
        <taxon>Embryophyta</taxon>
        <taxon>Tracheophyta</taxon>
        <taxon>Spermatophyta</taxon>
        <taxon>Magnoliopsida</taxon>
        <taxon>eudicotyledons</taxon>
        <taxon>Gunneridae</taxon>
        <taxon>Pentapetalae</taxon>
        <taxon>asterids</taxon>
        <taxon>campanulids</taxon>
        <taxon>Escalloniales</taxon>
        <taxon>Escalloniaceae</taxon>
        <taxon>Escallonia</taxon>
    </lineage>
</organism>
<reference evidence="7" key="1">
    <citation type="submission" date="2022-12" db="EMBL/GenBank/DDBJ databases">
        <title>Draft genome assemblies for two species of Escallonia (Escalloniales).</title>
        <authorList>
            <person name="Chanderbali A."/>
            <person name="Dervinis C."/>
            <person name="Anghel I."/>
            <person name="Soltis D."/>
            <person name="Soltis P."/>
            <person name="Zapata F."/>
        </authorList>
    </citation>
    <scope>NUCLEOTIDE SEQUENCE</scope>
    <source>
        <strain evidence="7">UCBG64.0493</strain>
        <tissue evidence="7">Leaf</tissue>
    </source>
</reference>
<dbReference type="EMBL" id="JAVXUP010002579">
    <property type="protein sequence ID" value="KAK3002502.1"/>
    <property type="molecule type" value="Genomic_DNA"/>
</dbReference>
<dbReference type="GO" id="GO:0000139">
    <property type="term" value="C:Golgi membrane"/>
    <property type="evidence" value="ECO:0007669"/>
    <property type="project" value="UniProtKB-SubCell"/>
</dbReference>
<dbReference type="PANTHER" id="PTHR31311">
    <property type="entry name" value="XYLOGLUCAN 6-XYLOSYLTRANSFERASE 5-RELATED-RELATED"/>
    <property type="match status" value="1"/>
</dbReference>
<protein>
    <submittedName>
        <fullName evidence="7">Uncharacterized protein</fullName>
    </submittedName>
</protein>
<keyword evidence="5" id="KW-0735">Signal-anchor</keyword>
<comment type="caution">
    <text evidence="7">The sequence shown here is derived from an EMBL/GenBank/DDBJ whole genome shotgun (WGS) entry which is preliminary data.</text>
</comment>
<evidence type="ECO:0000256" key="2">
    <source>
        <dbReference type="ARBA" id="ARBA00005664"/>
    </source>
</evidence>
<evidence type="ECO:0000313" key="7">
    <source>
        <dbReference type="EMBL" id="KAK3002502.1"/>
    </source>
</evidence>
<gene>
    <name evidence="7" type="ORF">RJ639_021488</name>
</gene>
<comment type="subcellular location">
    <subcellularLocation>
        <location evidence="1">Golgi apparatus membrane</location>
        <topology evidence="1">Single-pass type II membrane protein</topology>
    </subcellularLocation>
</comment>
<dbReference type="InterPro" id="IPR008630">
    <property type="entry name" value="Glyco_trans_34"/>
</dbReference>
<dbReference type="AlphaFoldDB" id="A0AA88V5M2"/>
<evidence type="ECO:0000313" key="8">
    <source>
        <dbReference type="Proteomes" id="UP001188597"/>
    </source>
</evidence>
<dbReference type="PANTHER" id="PTHR31311:SF3">
    <property type="entry name" value="GLYCOSYLTRANSFERASE 7-RELATED"/>
    <property type="match status" value="1"/>
</dbReference>
<evidence type="ECO:0000256" key="5">
    <source>
        <dbReference type="ARBA" id="ARBA00022968"/>
    </source>
</evidence>
<sequence length="312" mass="35286">MPSYWAKTPLLRAAMTAHPEAEWILWVDSDAVFTDMEFKLPLDRYKNHNLVVDGWPNLIHEKRSWTGLNAGVLLFRNCQGSMDFINDWASMGPQSPDYEKWGQVLKSTLKDKTYPISDDQSALVYLLRKQEYISGKKIYLESEYCFQCYWARVVNQLDDVAEKYVEIEKRESRLRRRHAEVVSESYGPLGGGPLLHTSQAVSPVAATTTPTMLFETMSSRWTSSIKRTPTLQPLFTSIASKHGQNSLSPEIEKERQKVKLNQGTLGSISIGHETANVNQKLPAPSRVIHCNPKPVTSPAVCIVKFAAIDFPL</sequence>
<keyword evidence="4" id="KW-0808">Transferase</keyword>
<evidence type="ECO:0000256" key="1">
    <source>
        <dbReference type="ARBA" id="ARBA00004323"/>
    </source>
</evidence>
<evidence type="ECO:0000256" key="3">
    <source>
        <dbReference type="ARBA" id="ARBA00022676"/>
    </source>
</evidence>
<dbReference type="GO" id="GO:0005768">
    <property type="term" value="C:endosome"/>
    <property type="evidence" value="ECO:0007669"/>
    <property type="project" value="TreeGrafter"/>
</dbReference>
<dbReference type="InterPro" id="IPR029044">
    <property type="entry name" value="Nucleotide-diphossugar_trans"/>
</dbReference>
<evidence type="ECO:0000256" key="6">
    <source>
        <dbReference type="ARBA" id="ARBA00023034"/>
    </source>
</evidence>
<keyword evidence="6" id="KW-0333">Golgi apparatus</keyword>
<name>A0AA88V5M2_9ASTE</name>
<keyword evidence="5" id="KW-0812">Transmembrane</keyword>
<keyword evidence="8" id="KW-1185">Reference proteome</keyword>
<dbReference type="GO" id="GO:0005802">
    <property type="term" value="C:trans-Golgi network"/>
    <property type="evidence" value="ECO:0007669"/>
    <property type="project" value="TreeGrafter"/>
</dbReference>
<dbReference type="GO" id="GO:0008378">
    <property type="term" value="F:galactosyltransferase activity"/>
    <property type="evidence" value="ECO:0007669"/>
    <property type="project" value="TreeGrafter"/>
</dbReference>
<dbReference type="Gene3D" id="3.90.550.10">
    <property type="entry name" value="Spore Coat Polysaccharide Biosynthesis Protein SpsA, Chain A"/>
    <property type="match status" value="1"/>
</dbReference>
<proteinExistence type="inferred from homology"/>
<dbReference type="Pfam" id="PF05637">
    <property type="entry name" value="Glyco_transf_34"/>
    <property type="match status" value="1"/>
</dbReference>
<evidence type="ECO:0000256" key="4">
    <source>
        <dbReference type="ARBA" id="ARBA00022679"/>
    </source>
</evidence>
<dbReference type="Proteomes" id="UP001188597">
    <property type="component" value="Unassembled WGS sequence"/>
</dbReference>
<accession>A0AA88V5M2</accession>
<comment type="similarity">
    <text evidence="2">Belongs to the glycosyltransferase 34 family.</text>
</comment>